<dbReference type="Gene3D" id="3.90.10.10">
    <property type="entry name" value="Cytochrome C3"/>
    <property type="match status" value="3"/>
</dbReference>
<keyword evidence="1" id="KW-0732">Signal</keyword>
<name>D3S3L0_FERPA</name>
<dbReference type="eggNOG" id="arCOG09418">
    <property type="taxonomic scope" value="Archaea"/>
</dbReference>
<dbReference type="KEGG" id="fpl:Ferp_0672"/>
<dbReference type="SUPFAM" id="SSF48695">
    <property type="entry name" value="Multiheme cytochromes"/>
    <property type="match status" value="4"/>
</dbReference>
<dbReference type="Gene3D" id="1.10.1130.10">
    <property type="entry name" value="Flavocytochrome C3, Chain A"/>
    <property type="match status" value="1"/>
</dbReference>
<dbReference type="HOGENOM" id="CLU_242884_0_0_2"/>
<keyword evidence="3" id="KW-1185">Reference proteome</keyword>
<accession>D3S3L0</accession>
<dbReference type="PANTHER" id="PTHR35038">
    <property type="entry name" value="DISSIMILATORY SULFITE REDUCTASE SIRA"/>
    <property type="match status" value="1"/>
</dbReference>
<dbReference type="CDD" id="cd08168">
    <property type="entry name" value="Cytochrom_C3"/>
    <property type="match status" value="2"/>
</dbReference>
<dbReference type="GeneID" id="8778176"/>
<dbReference type="InterPro" id="IPR036280">
    <property type="entry name" value="Multihaem_cyt_sf"/>
</dbReference>
<sequence length="1639" mass="180599">MKTRFLTEVALSILLLLVIIPITEAQEFNVKLSLDRLVVLDDPNSGSAASGFQNPPKSWDSDWWYGRATTIKAYAVVLGEEGALSGVQVTFRLINPNGNVEYTTTATTNAAGIAEFEYDMNNKNYYGYWKVEAEVTLDGVTKRAEQTFVYNWWGCAWCHGNEKLTDHGTYTPKSPFVMGYDFHRNPKKGEHVDPIVDGRCTVCHQSYDAIPHDSYAMQGKDAIKNAPPADQYPAGIHKDKVQCEDCHEQSTVRYARPEVPGCYDTCHPLKNFNLTAILTTTGYSVGGSYRSFYAYDVNTGEPAKAHTSQKTVPCLSCHNAAHNNTKPYVGADNSYTENEQCLSCHLNGQHSTTNPVDCVDCHSQDAHSIKVVKKGGGYDSPSSSNSVLKKDCEECHVSTTGSFFESKGYSPRTDSFGNSIAKHAGKVDCKDCHGDESRFHRIAYLSSDGSFADKQSASYCFDCHTNSGANSYIESRGYYPLAITSFQHGNASYDGKNWGTYWSSDREACYYCHQRSPHGDVKGNVSGLDVKADLSGKACAACHVKSYSGYIGDRLNPEPPAIDVNNTGRAKNSAGEEWYNHTRYLEDYNDATCFGCHAPSPDFPRDFYAFVHNVEEGLRPGADCASCHDLNERPPKRVDVSAFSNSVHANLNSNALNSTPVNPLSKACWLCHGDGTEPSDHPDNYKNPKKCEDCHLSGNYGAPVVEEHIKSGKHVKVSAECWDCHGISEMVVLNSDEEGSSKAFASHYAKLRQDLWVRGYSGDVGLDCYYCHQNATSAFKAVMKNENHTYMPDHGLNDRSCWACHGLEMHVRLDKPSVSNTYCKSCHSGYELHNGTVSCYVCHMDGSDTTYDSPKAQIHGIKYPSANGYTSVKSKGCYGCHTGKLSKSTNAWGVSVPTIPEFSHSNYPNNGTRWGDYWNSVDDACIYCHTPAVHSSNLKGNVSIVKGSNSYRADLANSYWCSACHYSSYSGYKGDSLNPTPPDIASYSTPSDGIKWFDHSSYISSDYSDAKCLECHGENVVRSNEFVHAVKEGVGGACMDCHTDPYYSSVAVNVSSFGRHAKVDGREGLDVDDCRICHYSPWEMLRSGWTIVSVTCEDCHKGNVPEDVKITAFQHGSNSCIDCHAGGGYEKGKLYHYDFSTPYGSVKDPGWSEWSKSVVDCYDCHVSHAKSEPFYAIGISSYMATSFSSCGGVNCHGGGTVHNVVKSPYMYPPFVRVSIERNMVLEGETVSVSADIWGYDVQINDSWYEVLDAKGNVLLSGKALPSDGSFGGLKNGYGYERVEFSFNANFEPGVYEVRVYAEKDTGMTSYGEAELIVGAAGSSAANFYFESWNLDGTLTNWAFGGSGTLEKSSISKSGYSAKITATSEAWIESIKFPVESNKEYLVIVFANFSNKVGLTVKKWSNNALLETTPEVVAEGNPGRWIAFGTVVNSGNADNLSILLKVYSGYAYFDNVSVVAVPLLENRAVNGEFEEDEDAYASYEKSDENVKAWEPKKVSGFVLPAKYPGRGRVLAVLGTGYWTSAYQDESFSTAARSYARDYGIRMSGEFIILADIYKSSEGFGGVELTFWDWSFDQAKNNLVEDGSYKVGFYDSTDWRTVVIIDDMNNANLLQIKLKGENVKELMFDRVRCYLNEGVVN</sequence>
<organism evidence="2 3">
    <name type="scientific">Ferroglobus placidus (strain DSM 10642 / AEDII12DO)</name>
    <dbReference type="NCBI Taxonomy" id="589924"/>
    <lineage>
        <taxon>Archaea</taxon>
        <taxon>Methanobacteriati</taxon>
        <taxon>Methanobacteriota</taxon>
        <taxon>Archaeoglobi</taxon>
        <taxon>Archaeoglobales</taxon>
        <taxon>Archaeoglobaceae</taxon>
        <taxon>Ferroglobus</taxon>
    </lineage>
</organism>
<evidence type="ECO:0000313" key="2">
    <source>
        <dbReference type="EMBL" id="ADC64843.1"/>
    </source>
</evidence>
<dbReference type="InterPro" id="IPR051829">
    <property type="entry name" value="Multiheme_Cytochr_ET"/>
</dbReference>
<evidence type="ECO:0000313" key="3">
    <source>
        <dbReference type="Proteomes" id="UP000002613"/>
    </source>
</evidence>
<proteinExistence type="predicted"/>
<dbReference type="eggNOG" id="arCOG12382">
    <property type="taxonomic scope" value="Archaea"/>
</dbReference>
<reference evidence="2 3" key="2">
    <citation type="journal article" date="2011" name="Stand. Genomic Sci.">
        <title>Complete genome sequence of Ferroglobus placidus AEDII12DO.</title>
        <authorList>
            <person name="Anderson I."/>
            <person name="Risso C."/>
            <person name="Holmes D."/>
            <person name="Lucas S."/>
            <person name="Copeland A."/>
            <person name="Lapidus A."/>
            <person name="Cheng J.F."/>
            <person name="Bruce D."/>
            <person name="Goodwin L."/>
            <person name="Pitluck S."/>
            <person name="Saunders E."/>
            <person name="Brettin T."/>
            <person name="Detter J.C."/>
            <person name="Han C."/>
            <person name="Tapia R."/>
            <person name="Larimer F."/>
            <person name="Land M."/>
            <person name="Hauser L."/>
            <person name="Woyke T."/>
            <person name="Lovley D."/>
            <person name="Kyrpides N."/>
            <person name="Ivanova N."/>
        </authorList>
    </citation>
    <scope>NUCLEOTIDE SEQUENCE [LARGE SCALE GENOMIC DNA]</scope>
    <source>
        <strain evidence="3">DSM 10642 / AEDII12DO</strain>
    </source>
</reference>
<dbReference type="OrthoDB" id="147336at2157"/>
<dbReference type="RefSeq" id="WP_012965187.1">
    <property type="nucleotide sequence ID" value="NC_013849.1"/>
</dbReference>
<dbReference type="STRING" id="589924.Ferp_0672"/>
<protein>
    <submittedName>
        <fullName evidence="2">Uncharacterized protein</fullName>
    </submittedName>
</protein>
<dbReference type="PaxDb" id="589924-Ferp_0672"/>
<evidence type="ECO:0000256" key="1">
    <source>
        <dbReference type="ARBA" id="ARBA00022729"/>
    </source>
</evidence>
<reference evidence="3" key="1">
    <citation type="submission" date="2010-02" db="EMBL/GenBank/DDBJ databases">
        <title>Complete sequence of Ferroglobus placidus DSM 10642.</title>
        <authorList>
            <consortium name="US DOE Joint Genome Institute"/>
            <person name="Lucas S."/>
            <person name="Copeland A."/>
            <person name="Lapidus A."/>
            <person name="Cheng J.-F."/>
            <person name="Bruce D."/>
            <person name="Goodwin L."/>
            <person name="Pitluck S."/>
            <person name="Saunders E."/>
            <person name="Brettin T."/>
            <person name="Detter J.C."/>
            <person name="Han C."/>
            <person name="Tapia R."/>
            <person name="Larimer F."/>
            <person name="Land M."/>
            <person name="Hauser L."/>
            <person name="Kyrpides N."/>
            <person name="Ivanova N."/>
            <person name="Holmes D."/>
            <person name="Lovley D."/>
            <person name="Kyrpides N."/>
            <person name="Anderson I.J."/>
            <person name="Woyke T."/>
        </authorList>
    </citation>
    <scope>NUCLEOTIDE SEQUENCE [LARGE SCALE GENOMIC DNA]</scope>
    <source>
        <strain evidence="3">DSM 10642 / AEDII12DO</strain>
    </source>
</reference>
<gene>
    <name evidence="2" type="ordered locus">Ferp_0672</name>
</gene>
<dbReference type="EMBL" id="CP001899">
    <property type="protein sequence ID" value="ADC64843.1"/>
    <property type="molecule type" value="Genomic_DNA"/>
</dbReference>
<dbReference type="Proteomes" id="UP000002613">
    <property type="component" value="Chromosome"/>
</dbReference>